<dbReference type="RefSeq" id="WP_181123709.1">
    <property type="nucleotide sequence ID" value="NZ_JAAMQY010000010.1"/>
</dbReference>
<evidence type="ECO:0000313" key="3">
    <source>
        <dbReference type="EMBL" id="SPY99907.1"/>
    </source>
</evidence>
<evidence type="ECO:0000313" key="5">
    <source>
        <dbReference type="Proteomes" id="UP000250443"/>
    </source>
</evidence>
<accession>A0A2X2BYL3</accession>
<evidence type="ECO:0000256" key="1">
    <source>
        <dbReference type="SAM" id="SignalP"/>
    </source>
</evidence>
<keyword evidence="1" id="KW-0732">Signal</keyword>
<reference evidence="4 5" key="1">
    <citation type="submission" date="2018-06" db="EMBL/GenBank/DDBJ databases">
        <authorList>
            <consortium name="Pathogen Informatics"/>
            <person name="Doyle S."/>
        </authorList>
    </citation>
    <scope>NUCLEOTIDE SEQUENCE [LARGE SCALE GENOMIC DNA]</scope>
    <source>
        <strain evidence="4 5">NCTC11842</strain>
    </source>
</reference>
<dbReference type="AlphaFoldDB" id="A0A2X2BYL3"/>
<dbReference type="Proteomes" id="UP000250443">
    <property type="component" value="Unassembled WGS sequence"/>
</dbReference>
<dbReference type="Proteomes" id="UP000638986">
    <property type="component" value="Unassembled WGS sequence"/>
</dbReference>
<feature type="signal peptide" evidence="1">
    <location>
        <begin position="1"/>
        <end position="22"/>
    </location>
</feature>
<organism evidence="4 5">
    <name type="scientific">Pseudomonas luteola</name>
    <dbReference type="NCBI Taxonomy" id="47886"/>
    <lineage>
        <taxon>Bacteria</taxon>
        <taxon>Pseudomonadati</taxon>
        <taxon>Pseudomonadota</taxon>
        <taxon>Gammaproteobacteria</taxon>
        <taxon>Pseudomonadales</taxon>
        <taxon>Pseudomonadaceae</taxon>
        <taxon>Pseudomonas</taxon>
    </lineage>
</organism>
<evidence type="ECO:0000313" key="6">
    <source>
        <dbReference type="Proteomes" id="UP000638986"/>
    </source>
</evidence>
<proteinExistence type="predicted"/>
<gene>
    <name evidence="2" type="ORF">I5Q09_24055</name>
    <name evidence="3" type="ORF">NCTC11842_00052</name>
    <name evidence="4" type="ORF">NCTC11842_00228</name>
</gene>
<sequence length="55" mass="5643">MKALKAVVVAGLFALVAGHAVAADNSAVPLDPNAHFFPDASKSLADQELDRVIGN</sequence>
<dbReference type="EMBL" id="UAUF01000002">
    <property type="protein sequence ID" value="SPZ00083.1"/>
    <property type="molecule type" value="Genomic_DNA"/>
</dbReference>
<feature type="chain" id="PRO_5044582295" evidence="1">
    <location>
        <begin position="23"/>
        <end position="55"/>
    </location>
</feature>
<name>A0A2X2BYL3_PSELU</name>
<dbReference type="EMBL" id="JADTXM010000028">
    <property type="protein sequence ID" value="MBH3441756.1"/>
    <property type="molecule type" value="Genomic_DNA"/>
</dbReference>
<reference evidence="2 6" key="2">
    <citation type="submission" date="2020-11" db="EMBL/GenBank/DDBJ databases">
        <title>Enhanced detection system for hospital associated transmission using whole genome sequencing surveillance.</title>
        <authorList>
            <person name="Harrison L.H."/>
            <person name="Van Tyne D."/>
            <person name="Marsh J.W."/>
            <person name="Griffith M.P."/>
            <person name="Snyder D.J."/>
            <person name="Cooper V.S."/>
            <person name="Mustapha M."/>
        </authorList>
    </citation>
    <scope>NUCLEOTIDE SEQUENCE [LARGE SCALE GENOMIC DNA]</scope>
    <source>
        <strain evidence="2 6">PSB00013</strain>
    </source>
</reference>
<protein>
    <submittedName>
        <fullName evidence="4">Uncharacterized protein</fullName>
    </submittedName>
</protein>
<dbReference type="EMBL" id="UAUF01000002">
    <property type="protein sequence ID" value="SPY99907.1"/>
    <property type="molecule type" value="Genomic_DNA"/>
</dbReference>
<evidence type="ECO:0000313" key="2">
    <source>
        <dbReference type="EMBL" id="MBH3441756.1"/>
    </source>
</evidence>
<evidence type="ECO:0000313" key="4">
    <source>
        <dbReference type="EMBL" id="SPZ00083.1"/>
    </source>
</evidence>